<feature type="compositionally biased region" description="Pro residues" evidence="1">
    <location>
        <begin position="338"/>
        <end position="347"/>
    </location>
</feature>
<dbReference type="EMBL" id="JAGTXO010000041">
    <property type="protein sequence ID" value="KAG8459424.1"/>
    <property type="molecule type" value="Genomic_DNA"/>
</dbReference>
<dbReference type="PANTHER" id="PTHR45691">
    <property type="entry name" value="PROTEIN DIAPHANOUS"/>
    <property type="match status" value="1"/>
</dbReference>
<comment type="caution">
    <text evidence="2">The sequence shown here is derived from an EMBL/GenBank/DDBJ whole genome shotgun (WGS) entry which is preliminary data.</text>
</comment>
<feature type="region of interest" description="Disordered" evidence="1">
    <location>
        <begin position="697"/>
        <end position="749"/>
    </location>
</feature>
<feature type="compositionally biased region" description="Basic and acidic residues" evidence="1">
    <location>
        <begin position="350"/>
        <end position="361"/>
    </location>
</feature>
<feature type="region of interest" description="Disordered" evidence="1">
    <location>
        <begin position="329"/>
        <end position="361"/>
    </location>
</feature>
<dbReference type="Proteomes" id="UP000751190">
    <property type="component" value="Unassembled WGS sequence"/>
</dbReference>
<feature type="compositionally biased region" description="Gly residues" evidence="1">
    <location>
        <begin position="544"/>
        <end position="558"/>
    </location>
</feature>
<keyword evidence="3" id="KW-1185">Reference proteome</keyword>
<sequence>MVESSVERLLHWPAEVEQRRVILRAMALERERRDHPHAPSLAKPSPPRGAAGDASRRAAAARKDAAAREPLIERRLLGRRDAALAPTLAAAALPAAAVNADDSPGRLIRRRRAALEAEVARLSDGRARRRDLGPERPLAVACAALASVESAKRERILAELAAADGILAPRDGGTADGRAPSATAAAFDDACPFRPAIAAESERLVRERRAAAALAPSNGGAAGGADPHGRLHAEPTAAYAARREAERAALLAPPPPPSGPASNAALRVVSRLLAAGDEQRARAAAREADARAAARATSERAPRDALSARSRHLVTLLDERTGTSAAERLLQPRARAPPAAPPPPPPTERALAERADDARRDARASLGRGLPELRRAVRAWVERRRALASGSLPPPPLPAEYTFAPAMLNRRAARASARCGEGGPSLGLAASRAEGAVDQADGTRSGPASVAARSTAWRAHLDEVLRDERESAAAWRAAAEASLPFRPDTISRSHARARAQLQRGGPPPPPPPAGGGGGSGGGGGGGGGALPAAAAAREGLQRASGGGSGERAAAGGGALRARVPPPPLEPACVDAHGVCRWAYPAHGAEEQALLDLAHADARAREEARADGAAAACGEGWAPDRGPGARCQSPRCDAPPISGTDVPRDRGRGHDGDGDGGGGGGGGLVQRVAWDSPFVTLQQPAAVAAADDGVEAVREAHDRRIPTRAPLPPRVAAPPDAGGGVADGGGRRAPAPSPPRQPAAGREAGEAIDTVAETATFEAETTPQPPYALARHAAWAWAPPQQGGLPPSPLRAAPAPPSPARLPATLSADGRARALSAEPHGSARAAAHGHAAAVPHPGAEAEAAESAAMSAAASWFARESWGEPHAVAEHAIAGASALSPPAATHRGAHTWAQPQDERPEPRTPGTDPFNRLDRRFADTYGLPRPALGL</sequence>
<feature type="region of interest" description="Disordered" evidence="1">
    <location>
        <begin position="616"/>
        <end position="669"/>
    </location>
</feature>
<feature type="region of interest" description="Disordered" evidence="1">
    <location>
        <begin position="882"/>
        <end position="932"/>
    </location>
</feature>
<dbReference type="InterPro" id="IPR051412">
    <property type="entry name" value="Formin_Homology_Diaphanous_sf"/>
</dbReference>
<dbReference type="PANTHER" id="PTHR45691:SF6">
    <property type="entry name" value="PROTEIN DIAPHANOUS"/>
    <property type="match status" value="1"/>
</dbReference>
<reference evidence="2" key="1">
    <citation type="submission" date="2021-05" db="EMBL/GenBank/DDBJ databases">
        <title>The genome of the haptophyte Pavlova lutheri (Diacronema luteri, Pavlovales) - a model for lipid biosynthesis in eukaryotic algae.</title>
        <authorList>
            <person name="Hulatt C.J."/>
            <person name="Posewitz M.C."/>
        </authorList>
    </citation>
    <scope>NUCLEOTIDE SEQUENCE</scope>
    <source>
        <strain evidence="2">NIVA-4/92</strain>
    </source>
</reference>
<feature type="compositionally biased region" description="Basic and acidic residues" evidence="1">
    <location>
        <begin position="284"/>
        <end position="303"/>
    </location>
</feature>
<feature type="compositionally biased region" description="Gly residues" evidence="1">
    <location>
        <begin position="514"/>
        <end position="529"/>
    </location>
</feature>
<organism evidence="2 3">
    <name type="scientific">Diacronema lutheri</name>
    <name type="common">Unicellular marine alga</name>
    <name type="synonym">Monochrysis lutheri</name>
    <dbReference type="NCBI Taxonomy" id="2081491"/>
    <lineage>
        <taxon>Eukaryota</taxon>
        <taxon>Haptista</taxon>
        <taxon>Haptophyta</taxon>
        <taxon>Pavlovophyceae</taxon>
        <taxon>Pavlovales</taxon>
        <taxon>Pavlovaceae</taxon>
        <taxon>Diacronema</taxon>
    </lineage>
</organism>
<feature type="compositionally biased region" description="Low complexity" evidence="1">
    <location>
        <begin position="822"/>
        <end position="849"/>
    </location>
</feature>
<feature type="compositionally biased region" description="Gly residues" evidence="1">
    <location>
        <begin position="658"/>
        <end position="667"/>
    </location>
</feature>
<feature type="region of interest" description="Disordered" evidence="1">
    <location>
        <begin position="30"/>
        <end position="65"/>
    </location>
</feature>
<feature type="compositionally biased region" description="Pro residues" evidence="1">
    <location>
        <begin position="789"/>
        <end position="803"/>
    </location>
</feature>
<dbReference type="GO" id="GO:0005884">
    <property type="term" value="C:actin filament"/>
    <property type="evidence" value="ECO:0007669"/>
    <property type="project" value="TreeGrafter"/>
</dbReference>
<feature type="region of interest" description="Disordered" evidence="1">
    <location>
        <begin position="284"/>
        <end position="307"/>
    </location>
</feature>
<evidence type="ECO:0000313" key="2">
    <source>
        <dbReference type="EMBL" id="KAG8459424.1"/>
    </source>
</evidence>
<dbReference type="AlphaFoldDB" id="A0A8J5XEU9"/>
<feature type="region of interest" description="Disordered" evidence="1">
    <location>
        <begin position="209"/>
        <end position="231"/>
    </location>
</feature>
<feature type="region of interest" description="Disordered" evidence="1">
    <location>
        <begin position="486"/>
        <end position="562"/>
    </location>
</feature>
<name>A0A8J5XEU9_DIALT</name>
<evidence type="ECO:0000313" key="3">
    <source>
        <dbReference type="Proteomes" id="UP000751190"/>
    </source>
</evidence>
<evidence type="ECO:0000256" key="1">
    <source>
        <dbReference type="SAM" id="MobiDB-lite"/>
    </source>
</evidence>
<feature type="region of interest" description="Disordered" evidence="1">
    <location>
        <begin position="781"/>
        <end position="849"/>
    </location>
</feature>
<proteinExistence type="predicted"/>
<gene>
    <name evidence="2" type="ORF">KFE25_013060</name>
</gene>
<protein>
    <submittedName>
        <fullName evidence="2">Uncharacterized protein</fullName>
    </submittedName>
</protein>
<feature type="compositionally biased region" description="Basic and acidic residues" evidence="1">
    <location>
        <begin position="645"/>
        <end position="656"/>
    </location>
</feature>
<accession>A0A8J5XEU9</accession>
<dbReference type="GO" id="GO:0030041">
    <property type="term" value="P:actin filament polymerization"/>
    <property type="evidence" value="ECO:0007669"/>
    <property type="project" value="TreeGrafter"/>
</dbReference>